<dbReference type="RefSeq" id="WP_307682576.1">
    <property type="nucleotide sequence ID" value="NZ_JAUSQX010000001.1"/>
</dbReference>
<evidence type="ECO:0000256" key="12">
    <source>
        <dbReference type="ARBA" id="ARBA00026028"/>
    </source>
</evidence>
<feature type="region of interest" description="Disordered" evidence="17">
    <location>
        <begin position="267"/>
        <end position="381"/>
    </location>
</feature>
<dbReference type="InterPro" id="IPR001708">
    <property type="entry name" value="YidC/ALB3/OXA1/COX18"/>
</dbReference>
<evidence type="ECO:0000256" key="7">
    <source>
        <dbReference type="ARBA" id="ARBA00022927"/>
    </source>
</evidence>
<feature type="domain" description="Membrane insertase YidC/Oxa/ALB C-terminal" evidence="19">
    <location>
        <begin position="36"/>
        <end position="262"/>
    </location>
</feature>
<feature type="transmembrane region" description="Helical" evidence="18">
    <location>
        <begin position="230"/>
        <end position="249"/>
    </location>
</feature>
<evidence type="ECO:0000256" key="5">
    <source>
        <dbReference type="ARBA" id="ARBA00022475"/>
    </source>
</evidence>
<keyword evidence="21" id="KW-1185">Reference proteome</keyword>
<dbReference type="Pfam" id="PF02096">
    <property type="entry name" value="60KD_IMP"/>
    <property type="match status" value="1"/>
</dbReference>
<dbReference type="PANTHER" id="PTHR12428">
    <property type="entry name" value="OXA1"/>
    <property type="match status" value="1"/>
</dbReference>
<feature type="transmembrane region" description="Helical" evidence="18">
    <location>
        <begin position="7"/>
        <end position="28"/>
    </location>
</feature>
<evidence type="ECO:0000256" key="1">
    <source>
        <dbReference type="ARBA" id="ARBA00004651"/>
    </source>
</evidence>
<dbReference type="EMBL" id="JAUSQX010000001">
    <property type="protein sequence ID" value="MDP9806347.1"/>
    <property type="molecule type" value="Genomic_DNA"/>
</dbReference>
<comment type="function">
    <text evidence="11">Required for the insertion and/or proper folding and/or complex formation of integral membrane proteins into the membrane. Involved in integration of membrane proteins that insert both dependently and independently of the Sec translocase complex, as well as at least some lipoproteins. Aids folding of multispanning membrane proteins.</text>
</comment>
<dbReference type="Proteomes" id="UP001243212">
    <property type="component" value="Unassembled WGS sequence"/>
</dbReference>
<evidence type="ECO:0000259" key="19">
    <source>
        <dbReference type="Pfam" id="PF02096"/>
    </source>
</evidence>
<evidence type="ECO:0000256" key="8">
    <source>
        <dbReference type="ARBA" id="ARBA00022989"/>
    </source>
</evidence>
<evidence type="ECO:0000256" key="14">
    <source>
        <dbReference type="ARBA" id="ARBA00033245"/>
    </source>
</evidence>
<dbReference type="CDD" id="cd20070">
    <property type="entry name" value="5TM_YidC_Alb3"/>
    <property type="match status" value="1"/>
</dbReference>
<reference evidence="20 21" key="1">
    <citation type="submission" date="2023-07" db="EMBL/GenBank/DDBJ databases">
        <title>Sequencing the genomes of 1000 actinobacteria strains.</title>
        <authorList>
            <person name="Klenk H.-P."/>
        </authorList>
    </citation>
    <scope>NUCLEOTIDE SEQUENCE [LARGE SCALE GENOMIC DNA]</scope>
    <source>
        <strain evidence="20 21">DSM 17163</strain>
    </source>
</reference>
<evidence type="ECO:0000256" key="4">
    <source>
        <dbReference type="ARBA" id="ARBA00022448"/>
    </source>
</evidence>
<keyword evidence="9 18" id="KW-0472">Membrane</keyword>
<keyword evidence="5" id="KW-1003">Cell membrane</keyword>
<proteinExistence type="inferred from homology"/>
<comment type="subcellular location">
    <subcellularLocation>
        <location evidence="1">Cell membrane</location>
        <topology evidence="1">Multi-pass membrane protein</topology>
    </subcellularLocation>
    <subcellularLocation>
        <location evidence="16">Membrane</location>
        <topology evidence="16">Multi-pass membrane protein</topology>
    </subcellularLocation>
</comment>
<evidence type="ECO:0000256" key="9">
    <source>
        <dbReference type="ARBA" id="ARBA00023136"/>
    </source>
</evidence>
<keyword evidence="6 16" id="KW-0812">Transmembrane</keyword>
<dbReference type="InterPro" id="IPR047196">
    <property type="entry name" value="YidC_ALB_C"/>
</dbReference>
<name>A0ABT9NG40_9ACTO</name>
<evidence type="ECO:0000256" key="18">
    <source>
        <dbReference type="SAM" id="Phobius"/>
    </source>
</evidence>
<dbReference type="NCBIfam" id="NF002350">
    <property type="entry name" value="PRK01315.1"/>
    <property type="match status" value="1"/>
</dbReference>
<organism evidence="20 21">
    <name type="scientific">Trueperella bonasi</name>
    <dbReference type="NCBI Taxonomy" id="312286"/>
    <lineage>
        <taxon>Bacteria</taxon>
        <taxon>Bacillati</taxon>
        <taxon>Actinomycetota</taxon>
        <taxon>Actinomycetes</taxon>
        <taxon>Actinomycetales</taxon>
        <taxon>Actinomycetaceae</taxon>
        <taxon>Trueperella</taxon>
    </lineage>
</organism>
<comment type="subunit">
    <text evidence="12">Interacts with the Sec translocase complex via SecD. Specifically interacts with transmembrane segments of nascent integral membrane proteins during membrane integration.</text>
</comment>
<dbReference type="NCBIfam" id="TIGR03592">
    <property type="entry name" value="yidC_oxa1_cterm"/>
    <property type="match status" value="1"/>
</dbReference>
<dbReference type="InterPro" id="IPR028055">
    <property type="entry name" value="YidC/Oxa/ALB_C"/>
</dbReference>
<protein>
    <recommendedName>
        <fullName evidence="3">Membrane protein insertase YidC</fullName>
    </recommendedName>
    <alternativeName>
        <fullName evidence="15">Foldase YidC</fullName>
    </alternativeName>
    <alternativeName>
        <fullName evidence="14">Membrane integrase YidC</fullName>
    </alternativeName>
    <alternativeName>
        <fullName evidence="13">Membrane protein YidC</fullName>
    </alternativeName>
</protein>
<keyword evidence="8 18" id="KW-1133">Transmembrane helix</keyword>
<comment type="caution">
    <text evidence="20">The sequence shown here is derived from an EMBL/GenBank/DDBJ whole genome shotgun (WGS) entry which is preliminary data.</text>
</comment>
<feature type="compositionally biased region" description="Basic and acidic residues" evidence="17">
    <location>
        <begin position="343"/>
        <end position="370"/>
    </location>
</feature>
<evidence type="ECO:0000256" key="3">
    <source>
        <dbReference type="ARBA" id="ARBA00015325"/>
    </source>
</evidence>
<accession>A0ABT9NG40</accession>
<evidence type="ECO:0000256" key="2">
    <source>
        <dbReference type="ARBA" id="ARBA00010527"/>
    </source>
</evidence>
<keyword evidence="10" id="KW-0143">Chaperone</keyword>
<evidence type="ECO:0000256" key="15">
    <source>
        <dbReference type="ARBA" id="ARBA00033342"/>
    </source>
</evidence>
<evidence type="ECO:0000313" key="20">
    <source>
        <dbReference type="EMBL" id="MDP9806347.1"/>
    </source>
</evidence>
<comment type="similarity">
    <text evidence="2">Belongs to the OXA1/ALB3/YidC family. Type 1 subfamily.</text>
</comment>
<dbReference type="PANTHER" id="PTHR12428:SF65">
    <property type="entry name" value="CYTOCHROME C OXIDASE ASSEMBLY PROTEIN COX18, MITOCHONDRIAL"/>
    <property type="match status" value="1"/>
</dbReference>
<evidence type="ECO:0000256" key="13">
    <source>
        <dbReference type="ARBA" id="ARBA00031538"/>
    </source>
</evidence>
<evidence type="ECO:0000313" key="21">
    <source>
        <dbReference type="Proteomes" id="UP001243212"/>
    </source>
</evidence>
<sequence length="381" mass="43126">MDTILYPIMWVISYIMYGVHALLTMLGMQDGSGPAWVLSIVGLTIFIRILIIPLFNRQTRASRAGQELQPEIQKIQKKYKGRTDQVSQQRQQEELMALYRDHGTSPFAACMPMLIQMPIFFALFRLLYAVLPLSNGTYGRDSIGPIDQDVATEIARSTVFGAPISSSISTRNEFSDPTAVLVVAVVLIALMIVTLFFSQKQIMTKNLPDSARDPDNPAFKMQKYMLYGMPLIYVFSGGVFQIGVLVYWLTGNIWNIGQQTWLITTNPAPGSEAYRARQERLAQKRKRKGLPEEDDSESREATQEQTGQRAQPLGKKRSKKARQTGQIPENAIVPKEDGESDAGEVRGSDGLTDAERAQKRYQRRMAERQQSKKKRKKKKRR</sequence>
<feature type="compositionally biased region" description="Basic residues" evidence="17">
    <location>
        <begin position="371"/>
        <end position="381"/>
    </location>
</feature>
<keyword evidence="4" id="KW-0813">Transport</keyword>
<feature type="transmembrane region" description="Helical" evidence="18">
    <location>
        <begin position="34"/>
        <end position="55"/>
    </location>
</feature>
<evidence type="ECO:0000256" key="11">
    <source>
        <dbReference type="ARBA" id="ARBA00025034"/>
    </source>
</evidence>
<evidence type="ECO:0000256" key="6">
    <source>
        <dbReference type="ARBA" id="ARBA00022692"/>
    </source>
</evidence>
<keyword evidence="7" id="KW-0653">Protein transport</keyword>
<evidence type="ECO:0000256" key="17">
    <source>
        <dbReference type="SAM" id="MobiDB-lite"/>
    </source>
</evidence>
<gene>
    <name evidence="20" type="ORF">J2S70_000929</name>
</gene>
<feature type="transmembrane region" description="Helical" evidence="18">
    <location>
        <begin position="179"/>
        <end position="197"/>
    </location>
</feature>
<evidence type="ECO:0000256" key="10">
    <source>
        <dbReference type="ARBA" id="ARBA00023186"/>
    </source>
</evidence>
<evidence type="ECO:0000256" key="16">
    <source>
        <dbReference type="RuleBase" id="RU003945"/>
    </source>
</evidence>